<accession>A0A1A2ZSB1</accession>
<sequence>MATIANPSQTRDPRITALHFGAVASAIVSGAYALVELAVGTPFEFGVALAMCGAWWIAADYLGRMIGRARGARRGDAPSEPRRVCHVVFAGSSEHSSPSTPDGGVGLAA</sequence>
<evidence type="ECO:0000256" key="2">
    <source>
        <dbReference type="SAM" id="Phobius"/>
    </source>
</evidence>
<evidence type="ECO:0000256" key="1">
    <source>
        <dbReference type="SAM" id="MobiDB-lite"/>
    </source>
</evidence>
<feature type="transmembrane region" description="Helical" evidence="2">
    <location>
        <begin position="20"/>
        <end position="39"/>
    </location>
</feature>
<reference evidence="4" key="1">
    <citation type="submission" date="2016-06" db="EMBL/GenBank/DDBJ databases">
        <authorList>
            <person name="Sutton G."/>
            <person name="Brinkac L."/>
            <person name="Sanka R."/>
            <person name="Adams M."/>
            <person name="Lau E."/>
            <person name="Sam S."/>
            <person name="Sreng N."/>
            <person name="Him V."/>
            <person name="Kerleguer A."/>
            <person name="Cheng S."/>
        </authorList>
    </citation>
    <scope>NUCLEOTIDE SEQUENCE [LARGE SCALE GENOMIC DNA]</scope>
    <source>
        <strain evidence="4">E861</strain>
    </source>
</reference>
<gene>
    <name evidence="3" type="ORF">A5707_11420</name>
</gene>
<dbReference type="EMBL" id="LZKJ01000008">
    <property type="protein sequence ID" value="OBI53474.1"/>
    <property type="molecule type" value="Genomic_DNA"/>
</dbReference>
<feature type="transmembrane region" description="Helical" evidence="2">
    <location>
        <begin position="45"/>
        <end position="63"/>
    </location>
</feature>
<keyword evidence="2" id="KW-0812">Transmembrane</keyword>
<keyword evidence="2" id="KW-1133">Transmembrane helix</keyword>
<feature type="region of interest" description="Disordered" evidence="1">
    <location>
        <begin position="89"/>
        <end position="109"/>
    </location>
</feature>
<evidence type="ECO:0000313" key="3">
    <source>
        <dbReference type="EMBL" id="OBI53474.1"/>
    </source>
</evidence>
<protein>
    <submittedName>
        <fullName evidence="3">Uncharacterized protein</fullName>
    </submittedName>
</protein>
<proteinExistence type="predicted"/>
<dbReference type="RefSeq" id="WP_065012591.1">
    <property type="nucleotide sequence ID" value="NZ_LZKJ01000008.1"/>
</dbReference>
<name>A0A1A2ZSB1_9MYCO</name>
<dbReference type="OrthoDB" id="4734073at2"/>
<comment type="caution">
    <text evidence="3">The sequence shown here is derived from an EMBL/GenBank/DDBJ whole genome shotgun (WGS) entry which is preliminary data.</text>
</comment>
<dbReference type="Proteomes" id="UP000093592">
    <property type="component" value="Unassembled WGS sequence"/>
</dbReference>
<keyword evidence="2" id="KW-0472">Membrane</keyword>
<organism evidence="3 4">
    <name type="scientific">Mycobacterium kyorinense</name>
    <dbReference type="NCBI Taxonomy" id="487514"/>
    <lineage>
        <taxon>Bacteria</taxon>
        <taxon>Bacillati</taxon>
        <taxon>Actinomycetota</taxon>
        <taxon>Actinomycetes</taxon>
        <taxon>Mycobacteriales</taxon>
        <taxon>Mycobacteriaceae</taxon>
        <taxon>Mycobacterium</taxon>
    </lineage>
</organism>
<evidence type="ECO:0000313" key="4">
    <source>
        <dbReference type="Proteomes" id="UP000093592"/>
    </source>
</evidence>
<dbReference type="AlphaFoldDB" id="A0A1A2ZSB1"/>